<comment type="caution">
    <text evidence="3">The sequence shown here is derived from an EMBL/GenBank/DDBJ whole genome shotgun (WGS) entry which is preliminary data.</text>
</comment>
<dbReference type="AlphaFoldDB" id="A0AAD6QUI5"/>
<name>A0AAD6QUI5_9ROSI</name>
<feature type="transmembrane region" description="Helical" evidence="2">
    <location>
        <begin position="88"/>
        <end position="105"/>
    </location>
</feature>
<feature type="transmembrane region" description="Helical" evidence="2">
    <location>
        <begin position="62"/>
        <end position="82"/>
    </location>
</feature>
<evidence type="ECO:0000256" key="1">
    <source>
        <dbReference type="SAM" id="MobiDB-lite"/>
    </source>
</evidence>
<sequence>MRTKNKGVRTTRDKYYIKGGNIGREKRFQERETLSPRRLKSKRNKREEKQGRIKEKQSPPILRSNFIAIIFVCLIYQVSFIHFSSRCIFSVFACICSFIVMFYYSSEL</sequence>
<evidence type="ECO:0000313" key="4">
    <source>
        <dbReference type="Proteomes" id="UP001164929"/>
    </source>
</evidence>
<gene>
    <name evidence="3" type="ORF">NC653_013460</name>
</gene>
<protein>
    <submittedName>
        <fullName evidence="3">Uncharacterized protein</fullName>
    </submittedName>
</protein>
<organism evidence="3 4">
    <name type="scientific">Populus alba x Populus x berolinensis</name>
    <dbReference type="NCBI Taxonomy" id="444605"/>
    <lineage>
        <taxon>Eukaryota</taxon>
        <taxon>Viridiplantae</taxon>
        <taxon>Streptophyta</taxon>
        <taxon>Embryophyta</taxon>
        <taxon>Tracheophyta</taxon>
        <taxon>Spermatophyta</taxon>
        <taxon>Magnoliopsida</taxon>
        <taxon>eudicotyledons</taxon>
        <taxon>Gunneridae</taxon>
        <taxon>Pentapetalae</taxon>
        <taxon>rosids</taxon>
        <taxon>fabids</taxon>
        <taxon>Malpighiales</taxon>
        <taxon>Salicaceae</taxon>
        <taxon>Saliceae</taxon>
        <taxon>Populus</taxon>
    </lineage>
</organism>
<accession>A0AAD6QUI5</accession>
<feature type="compositionally biased region" description="Basic and acidic residues" evidence="1">
    <location>
        <begin position="45"/>
        <end position="56"/>
    </location>
</feature>
<keyword evidence="2" id="KW-1133">Transmembrane helix</keyword>
<evidence type="ECO:0000313" key="3">
    <source>
        <dbReference type="EMBL" id="KAJ6996876.1"/>
    </source>
</evidence>
<evidence type="ECO:0000256" key="2">
    <source>
        <dbReference type="SAM" id="Phobius"/>
    </source>
</evidence>
<dbReference type="Proteomes" id="UP001164929">
    <property type="component" value="Chromosome 5"/>
</dbReference>
<dbReference type="EMBL" id="JAQIZT010000005">
    <property type="protein sequence ID" value="KAJ6996876.1"/>
    <property type="molecule type" value="Genomic_DNA"/>
</dbReference>
<reference evidence="3" key="1">
    <citation type="journal article" date="2023" name="Mol. Ecol. Resour.">
        <title>Chromosome-level genome assembly of a triploid poplar Populus alba 'Berolinensis'.</title>
        <authorList>
            <person name="Chen S."/>
            <person name="Yu Y."/>
            <person name="Wang X."/>
            <person name="Wang S."/>
            <person name="Zhang T."/>
            <person name="Zhou Y."/>
            <person name="He R."/>
            <person name="Meng N."/>
            <person name="Wang Y."/>
            <person name="Liu W."/>
            <person name="Liu Z."/>
            <person name="Liu J."/>
            <person name="Guo Q."/>
            <person name="Huang H."/>
            <person name="Sederoff R.R."/>
            <person name="Wang G."/>
            <person name="Qu G."/>
            <person name="Chen S."/>
        </authorList>
    </citation>
    <scope>NUCLEOTIDE SEQUENCE</scope>
    <source>
        <strain evidence="3">SC-2020</strain>
    </source>
</reference>
<proteinExistence type="predicted"/>
<keyword evidence="4" id="KW-1185">Reference proteome</keyword>
<keyword evidence="2" id="KW-0812">Transmembrane</keyword>
<keyword evidence="2" id="KW-0472">Membrane</keyword>
<feature type="region of interest" description="Disordered" evidence="1">
    <location>
        <begin position="31"/>
        <end position="56"/>
    </location>
</feature>